<keyword evidence="1" id="KW-0378">Hydrolase</keyword>
<name>A0A5P8JMZ9_9LACO</name>
<reference evidence="1 2" key="1">
    <citation type="submission" date="2019-10" db="EMBL/GenBank/DDBJ databases">
        <title>Genome sequencing of Lactobacillus manihotivorans.</title>
        <authorList>
            <person name="Kim K."/>
        </authorList>
    </citation>
    <scope>NUCLEOTIDE SEQUENCE [LARGE SCALE GENOMIC DNA]</scope>
    <source>
        <strain evidence="1 2">LM010</strain>
    </source>
</reference>
<dbReference type="Proteomes" id="UP000388452">
    <property type="component" value="Chromosome"/>
</dbReference>
<dbReference type="AlphaFoldDB" id="A0A5P8JMZ9"/>
<organism evidence="1 2">
    <name type="scientific">Lacticaseibacillus manihotivorans</name>
    <dbReference type="NCBI Taxonomy" id="88233"/>
    <lineage>
        <taxon>Bacteria</taxon>
        <taxon>Bacillati</taxon>
        <taxon>Bacillota</taxon>
        <taxon>Bacilli</taxon>
        <taxon>Lactobacillales</taxon>
        <taxon>Lactobacillaceae</taxon>
        <taxon>Lacticaseibacillus</taxon>
    </lineage>
</organism>
<gene>
    <name evidence="1" type="ORF">LM010_01100</name>
</gene>
<dbReference type="Gene3D" id="3.40.50.1000">
    <property type="entry name" value="HAD superfamily/HAD-like"/>
    <property type="match status" value="1"/>
</dbReference>
<dbReference type="CDD" id="cd07518">
    <property type="entry name" value="HAD_YbiV-Like"/>
    <property type="match status" value="1"/>
</dbReference>
<dbReference type="SFLD" id="SFLDS00003">
    <property type="entry name" value="Haloacid_Dehalogenase"/>
    <property type="match status" value="1"/>
</dbReference>
<evidence type="ECO:0000313" key="2">
    <source>
        <dbReference type="Proteomes" id="UP000388452"/>
    </source>
</evidence>
<dbReference type="RefSeq" id="WP_054715485.1">
    <property type="nucleotide sequence ID" value="NZ_CP045068.1"/>
</dbReference>
<dbReference type="GO" id="GO:0016791">
    <property type="term" value="F:phosphatase activity"/>
    <property type="evidence" value="ECO:0007669"/>
    <property type="project" value="UniProtKB-ARBA"/>
</dbReference>
<dbReference type="PANTHER" id="PTHR10000">
    <property type="entry name" value="PHOSPHOSERINE PHOSPHATASE"/>
    <property type="match status" value="1"/>
</dbReference>
<sequence length="264" mass="29046">MIRMIATDMDGTFLSDQKGFDRTAFANLYRKWKANGTRFVIASGNQYQHLSDIFKDDDQQLDYIAENGALIVSNGQVLQQHTLAPQAVATALDLLETDPRLANALVILSGAKDAYISASASPEFFAEGAKYYRHLQPVEDLRQLSDRFFKIALAWPNQDVSNQELILRAALPELHVTSSGFGGIDIVPQGVNKGNAMRFLQTRWQISPAETAAFGDSNNDLELLTACTESYAMANANAKIKAVAKYITKHDNNNGGALRQMATL</sequence>
<dbReference type="Pfam" id="PF08282">
    <property type="entry name" value="Hydrolase_3"/>
    <property type="match status" value="1"/>
</dbReference>
<dbReference type="GO" id="GO:0000287">
    <property type="term" value="F:magnesium ion binding"/>
    <property type="evidence" value="ECO:0007669"/>
    <property type="project" value="TreeGrafter"/>
</dbReference>
<dbReference type="NCBIfam" id="TIGR01484">
    <property type="entry name" value="HAD-SF-IIB"/>
    <property type="match status" value="1"/>
</dbReference>
<dbReference type="SFLD" id="SFLDG01140">
    <property type="entry name" value="C2.B:_Phosphomannomutase_and_P"/>
    <property type="match status" value="1"/>
</dbReference>
<dbReference type="NCBIfam" id="TIGR00099">
    <property type="entry name" value="Cof-subfamily"/>
    <property type="match status" value="1"/>
</dbReference>
<protein>
    <submittedName>
        <fullName evidence="1">Cof-type HAD-IIB family hydrolase</fullName>
    </submittedName>
</protein>
<evidence type="ECO:0000313" key="1">
    <source>
        <dbReference type="EMBL" id="QFQ90119.1"/>
    </source>
</evidence>
<dbReference type="InterPro" id="IPR036412">
    <property type="entry name" value="HAD-like_sf"/>
</dbReference>
<dbReference type="InterPro" id="IPR023214">
    <property type="entry name" value="HAD_sf"/>
</dbReference>
<dbReference type="PANTHER" id="PTHR10000:SF53">
    <property type="entry name" value="5-AMINO-6-(5-PHOSPHO-D-RIBITYLAMINO)URACIL PHOSPHATASE YBJI-RELATED"/>
    <property type="match status" value="1"/>
</dbReference>
<dbReference type="Gene3D" id="3.30.1240.10">
    <property type="match status" value="1"/>
</dbReference>
<dbReference type="InterPro" id="IPR006379">
    <property type="entry name" value="HAD-SF_hydro_IIB"/>
</dbReference>
<dbReference type="EMBL" id="CP045068">
    <property type="protein sequence ID" value="QFQ90119.1"/>
    <property type="molecule type" value="Genomic_DNA"/>
</dbReference>
<proteinExistence type="predicted"/>
<dbReference type="InterPro" id="IPR000150">
    <property type="entry name" value="Cof"/>
</dbReference>
<dbReference type="GO" id="GO:0005829">
    <property type="term" value="C:cytosol"/>
    <property type="evidence" value="ECO:0007669"/>
    <property type="project" value="TreeGrafter"/>
</dbReference>
<dbReference type="SUPFAM" id="SSF56784">
    <property type="entry name" value="HAD-like"/>
    <property type="match status" value="1"/>
</dbReference>
<accession>A0A5P8JMZ9</accession>